<accession>A0A6P1NHE8</accession>
<dbReference type="Proteomes" id="UP000464186">
    <property type="component" value="Chromosome"/>
</dbReference>
<dbReference type="KEGG" id="psey:GU243_03520"/>
<evidence type="ECO:0000313" key="1">
    <source>
        <dbReference type="EMBL" id="QHK18979.1"/>
    </source>
</evidence>
<name>A0A6P1NHE8_9MICC</name>
<keyword evidence="2" id="KW-1185">Reference proteome</keyword>
<gene>
    <name evidence="1" type="ORF">GU243_03520</name>
</gene>
<organism evidence="1 2">
    <name type="scientific">Pseudarthrobacter psychrotolerans</name>
    <dbReference type="NCBI Taxonomy" id="2697569"/>
    <lineage>
        <taxon>Bacteria</taxon>
        <taxon>Bacillati</taxon>
        <taxon>Actinomycetota</taxon>
        <taxon>Actinomycetes</taxon>
        <taxon>Micrococcales</taxon>
        <taxon>Micrococcaceae</taxon>
        <taxon>Pseudarthrobacter</taxon>
    </lineage>
</organism>
<dbReference type="EMBL" id="CP047898">
    <property type="protein sequence ID" value="QHK18979.1"/>
    <property type="molecule type" value="Genomic_DNA"/>
</dbReference>
<reference evidence="1 2" key="1">
    <citation type="submission" date="2020-01" db="EMBL/GenBank/DDBJ databases">
        <title>Pseudarthrobacter psychrotolerans sp. nov., isolated from antarctic soil.</title>
        <authorList>
            <person name="Shin Y."/>
            <person name="Park W."/>
        </authorList>
    </citation>
    <scope>NUCLEOTIDE SEQUENCE [LARGE SCALE GENOMIC DNA]</scope>
    <source>
        <strain evidence="1 2">YJ56</strain>
    </source>
</reference>
<dbReference type="AlphaFoldDB" id="A0A6P1NHE8"/>
<sequence>MSESEAVVHGIAVLDIHENKWAIWQVSALALTGSLSASATNAVITDGFDERVFHSLSYKRPVLLTSRARKHCTEPAVLEAPAFDPEVFVSDCASWVDLLQDMFWAENDRRAAYNAGKVKERKEARSAGEPLPQYQRQAPLLDIDWPAPPVASAWESAVECVEPVNKEALRVANGCVRLLNYWLEIENDRLRRSRKYFNGIGGPSVRSWPVPATAVGEPAE</sequence>
<proteinExistence type="predicted"/>
<protein>
    <submittedName>
        <fullName evidence="1">Uncharacterized protein</fullName>
    </submittedName>
</protein>
<evidence type="ECO:0000313" key="2">
    <source>
        <dbReference type="Proteomes" id="UP000464186"/>
    </source>
</evidence>